<evidence type="ECO:0000313" key="1">
    <source>
        <dbReference type="EMBL" id="MPL90219.1"/>
    </source>
</evidence>
<comment type="caution">
    <text evidence="1">The sequence shown here is derived from an EMBL/GenBank/DDBJ whole genome shotgun (WGS) entry which is preliminary data.</text>
</comment>
<organism evidence="1">
    <name type="scientific">bioreactor metagenome</name>
    <dbReference type="NCBI Taxonomy" id="1076179"/>
    <lineage>
        <taxon>unclassified sequences</taxon>
        <taxon>metagenomes</taxon>
        <taxon>ecological metagenomes</taxon>
    </lineage>
</organism>
<protein>
    <submittedName>
        <fullName evidence="1">Uncharacterized protein</fullName>
    </submittedName>
</protein>
<dbReference type="AlphaFoldDB" id="A0A644VFQ4"/>
<gene>
    <name evidence="1" type="ORF">SDC9_36266</name>
</gene>
<reference evidence="1" key="1">
    <citation type="submission" date="2019-08" db="EMBL/GenBank/DDBJ databases">
        <authorList>
            <person name="Kucharzyk K."/>
            <person name="Murdoch R.W."/>
            <person name="Higgins S."/>
            <person name="Loffler F."/>
        </authorList>
    </citation>
    <scope>NUCLEOTIDE SEQUENCE</scope>
</reference>
<proteinExistence type="predicted"/>
<name>A0A644VFQ4_9ZZZZ</name>
<sequence>MTRQKELNEKEELRITDELLSTLSDRIGHFRVSSARWSQFTKDYSVAIEAMINNGITILHARAKTVSSVADQLAKCYHQAIQQQVSPVRLGSELNNEYRHPSLGHKKGPRFTTKATFQFMCPSEDGLDKTKI</sequence>
<dbReference type="EMBL" id="VSSQ01000298">
    <property type="protein sequence ID" value="MPL90219.1"/>
    <property type="molecule type" value="Genomic_DNA"/>
</dbReference>
<accession>A0A644VFQ4</accession>